<evidence type="ECO:0000256" key="11">
    <source>
        <dbReference type="SAM" id="Phobius"/>
    </source>
</evidence>
<dbReference type="InterPro" id="IPR011701">
    <property type="entry name" value="MFS"/>
</dbReference>
<organism evidence="13 14">
    <name type="scientific">Prauserella rugosa</name>
    <dbReference type="NCBI Taxonomy" id="43354"/>
    <lineage>
        <taxon>Bacteria</taxon>
        <taxon>Bacillati</taxon>
        <taxon>Actinomycetota</taxon>
        <taxon>Actinomycetes</taxon>
        <taxon>Pseudonocardiales</taxon>
        <taxon>Pseudonocardiaceae</taxon>
        <taxon>Prauserella</taxon>
    </lineage>
</organism>
<evidence type="ECO:0000256" key="5">
    <source>
        <dbReference type="ARBA" id="ARBA00022692"/>
    </source>
</evidence>
<evidence type="ECO:0000256" key="6">
    <source>
        <dbReference type="ARBA" id="ARBA00022847"/>
    </source>
</evidence>
<keyword evidence="7 11" id="KW-1133">Transmembrane helix</keyword>
<dbReference type="OrthoDB" id="8953821at2"/>
<dbReference type="Pfam" id="PF00083">
    <property type="entry name" value="Sugar_tr"/>
    <property type="match status" value="1"/>
</dbReference>
<comment type="subcellular location">
    <subcellularLocation>
        <location evidence="1">Cell membrane</location>
        <topology evidence="1">Multi-pass membrane protein</topology>
    </subcellularLocation>
</comment>
<dbReference type="SUPFAM" id="SSF103473">
    <property type="entry name" value="MFS general substrate transporter"/>
    <property type="match status" value="1"/>
</dbReference>
<evidence type="ECO:0000256" key="4">
    <source>
        <dbReference type="ARBA" id="ARBA00022475"/>
    </source>
</evidence>
<dbReference type="PROSITE" id="PS00216">
    <property type="entry name" value="SUGAR_TRANSPORT_1"/>
    <property type="match status" value="1"/>
</dbReference>
<dbReference type="Pfam" id="PF07690">
    <property type="entry name" value="MFS_1"/>
    <property type="match status" value="1"/>
</dbReference>
<keyword evidence="3" id="KW-0813">Transport</keyword>
<feature type="transmembrane region" description="Helical" evidence="11">
    <location>
        <begin position="195"/>
        <end position="214"/>
    </location>
</feature>
<feature type="transmembrane region" description="Helical" evidence="11">
    <location>
        <begin position="59"/>
        <end position="84"/>
    </location>
</feature>
<dbReference type="GO" id="GO:0005886">
    <property type="term" value="C:plasma membrane"/>
    <property type="evidence" value="ECO:0007669"/>
    <property type="project" value="UniProtKB-SubCell"/>
</dbReference>
<feature type="transmembrane region" description="Helical" evidence="11">
    <location>
        <begin position="160"/>
        <end position="183"/>
    </location>
</feature>
<feature type="transmembrane region" description="Helical" evidence="11">
    <location>
        <begin position="248"/>
        <end position="267"/>
    </location>
</feature>
<evidence type="ECO:0000256" key="3">
    <source>
        <dbReference type="ARBA" id="ARBA00022448"/>
    </source>
</evidence>
<feature type="transmembrane region" description="Helical" evidence="11">
    <location>
        <begin position="122"/>
        <end position="148"/>
    </location>
</feature>
<dbReference type="GO" id="GO:0015293">
    <property type="term" value="F:symporter activity"/>
    <property type="evidence" value="ECO:0007669"/>
    <property type="project" value="UniProtKB-KW"/>
</dbReference>
<evidence type="ECO:0000256" key="1">
    <source>
        <dbReference type="ARBA" id="ARBA00004651"/>
    </source>
</evidence>
<feature type="transmembrane region" description="Helical" evidence="11">
    <location>
        <begin position="377"/>
        <end position="397"/>
    </location>
</feature>
<comment type="caution">
    <text evidence="13">The sequence shown here is derived from an EMBL/GenBank/DDBJ whole genome shotgun (WGS) entry which is preliminary data.</text>
</comment>
<dbReference type="PANTHER" id="PTHR43528">
    <property type="entry name" value="ALPHA-KETOGLUTARATE PERMEASE"/>
    <property type="match status" value="1"/>
</dbReference>
<dbReference type="InterPro" id="IPR036259">
    <property type="entry name" value="MFS_trans_sf"/>
</dbReference>
<keyword evidence="14" id="KW-1185">Reference proteome</keyword>
<dbReference type="AlphaFoldDB" id="A0A660CFI8"/>
<feature type="transmembrane region" description="Helical" evidence="11">
    <location>
        <begin position="315"/>
        <end position="334"/>
    </location>
</feature>
<accession>A0A660CFI8</accession>
<protein>
    <recommendedName>
        <fullName evidence="10">Putative proline/betaine transporter</fullName>
    </recommendedName>
</protein>
<feature type="transmembrane region" description="Helical" evidence="11">
    <location>
        <begin position="287"/>
        <end position="306"/>
    </location>
</feature>
<name>A0A660CFI8_9PSEU</name>
<comment type="function">
    <text evidence="9">May be a proton symporter involved in the uptake of osmolytes such as proline and glycine betaine.</text>
</comment>
<keyword evidence="4" id="KW-1003">Cell membrane</keyword>
<feature type="domain" description="Major facilitator superfamily (MFS) profile" evidence="12">
    <location>
        <begin position="23"/>
        <end position="433"/>
    </location>
</feature>
<proteinExistence type="inferred from homology"/>
<dbReference type="InterPro" id="IPR020846">
    <property type="entry name" value="MFS_dom"/>
</dbReference>
<dbReference type="PROSITE" id="PS00217">
    <property type="entry name" value="SUGAR_TRANSPORT_2"/>
    <property type="match status" value="1"/>
</dbReference>
<feature type="transmembrane region" description="Helical" evidence="11">
    <location>
        <begin position="96"/>
        <end position="116"/>
    </location>
</feature>
<feature type="transmembrane region" description="Helical" evidence="11">
    <location>
        <begin position="35"/>
        <end position="53"/>
    </location>
</feature>
<feature type="transmembrane region" description="Helical" evidence="11">
    <location>
        <begin position="340"/>
        <end position="365"/>
    </location>
</feature>
<keyword evidence="8 11" id="KW-0472">Membrane</keyword>
<evidence type="ECO:0000313" key="13">
    <source>
        <dbReference type="EMBL" id="TWH21174.1"/>
    </source>
</evidence>
<dbReference type="RefSeq" id="WP_030532196.1">
    <property type="nucleotide sequence ID" value="NZ_JOIJ01000007.1"/>
</dbReference>
<evidence type="ECO:0000259" key="12">
    <source>
        <dbReference type="PROSITE" id="PS50850"/>
    </source>
</evidence>
<dbReference type="Proteomes" id="UP000317303">
    <property type="component" value="Unassembled WGS sequence"/>
</dbReference>
<keyword evidence="5 11" id="KW-0812">Transmembrane</keyword>
<evidence type="ECO:0000256" key="9">
    <source>
        <dbReference type="ARBA" id="ARBA00037295"/>
    </source>
</evidence>
<dbReference type="PANTHER" id="PTHR43528:SF1">
    <property type="entry name" value="ALPHA-KETOGLUTARATE PERMEASE"/>
    <property type="match status" value="1"/>
</dbReference>
<dbReference type="EMBL" id="VLJV01000001">
    <property type="protein sequence ID" value="TWH21174.1"/>
    <property type="molecule type" value="Genomic_DNA"/>
</dbReference>
<dbReference type="FunFam" id="1.20.1250.20:FF:000001">
    <property type="entry name" value="Dicarboxylate MFS transporter"/>
    <property type="match status" value="1"/>
</dbReference>
<reference evidence="13 14" key="1">
    <citation type="submission" date="2019-07" db="EMBL/GenBank/DDBJ databases">
        <title>R&amp;d 2014.</title>
        <authorList>
            <person name="Klenk H.-P."/>
        </authorList>
    </citation>
    <scope>NUCLEOTIDE SEQUENCE [LARGE SCALE GENOMIC DNA]</scope>
    <source>
        <strain evidence="13 14">DSM 43194</strain>
    </source>
</reference>
<evidence type="ECO:0000256" key="2">
    <source>
        <dbReference type="ARBA" id="ARBA00008240"/>
    </source>
</evidence>
<gene>
    <name evidence="13" type="ORF">JD82_03028</name>
</gene>
<evidence type="ECO:0000256" key="10">
    <source>
        <dbReference type="ARBA" id="ARBA00039918"/>
    </source>
</evidence>
<dbReference type="InterPro" id="IPR051084">
    <property type="entry name" value="H+-coupled_symporters"/>
</dbReference>
<evidence type="ECO:0000256" key="8">
    <source>
        <dbReference type="ARBA" id="ARBA00023136"/>
    </source>
</evidence>
<feature type="transmembrane region" description="Helical" evidence="11">
    <location>
        <begin position="409"/>
        <end position="428"/>
    </location>
</feature>
<evidence type="ECO:0000256" key="7">
    <source>
        <dbReference type="ARBA" id="ARBA00022989"/>
    </source>
</evidence>
<evidence type="ECO:0000313" key="14">
    <source>
        <dbReference type="Proteomes" id="UP000317303"/>
    </source>
</evidence>
<dbReference type="InterPro" id="IPR005829">
    <property type="entry name" value="Sugar_transporter_CS"/>
</dbReference>
<keyword evidence="6" id="KW-0769">Symport</keyword>
<dbReference type="PROSITE" id="PS50850">
    <property type="entry name" value="MFS"/>
    <property type="match status" value="1"/>
</dbReference>
<sequence length="438" mass="46375">MTSAHGATAVAVPTFSPRLTRRAALAGGVGTLIEYYDFSVYGFLAVTIAPLFFPNSDSTASMLAALAVFASGYIVRPLGGVFFGWLGDRYGRRAPLVATIVGMGVCSGLIGVLPTYESVGVLAPVLLVLLRLVSGFCAGGEVGGAATYIAESTPPHRRGFFGSFTPFGSTFGFAVAAMVVAVFTSAVGSDGMTEWWWRMPFLLCLPLALLCLWARARLEDTPEFTKTKKEGRQAKWPLIQVLRDHPVAVLRVIGVAVATNGTGYIGLTYMNIYLIDDLGFPADQVSWLSAGVIALACLTMPLVGLLSDRAGRRKVIATGVVGYLAISYPVLALMESTSSMMVVGVLYLAFMVLNALLQVPAFPMFTELFGGSTRYTGVALGFNLGTILAGGTAPYMATWLVQQTGDNQAPAFWVMGAALIGLLSLIRLKETANTALPT</sequence>
<dbReference type="InterPro" id="IPR005828">
    <property type="entry name" value="MFS_sugar_transport-like"/>
</dbReference>
<comment type="similarity">
    <text evidence="2">Belongs to the major facilitator superfamily. Metabolite:H+ Symporter (MHS) family (TC 2.A.1.6) family.</text>
</comment>
<dbReference type="Gene3D" id="1.20.1250.20">
    <property type="entry name" value="MFS general substrate transporter like domains"/>
    <property type="match status" value="2"/>
</dbReference>